<dbReference type="PANTHER" id="PTHR22880:SF225">
    <property type="entry name" value="BROMODOMAIN-CONTAINING PROTEIN BET-1-RELATED"/>
    <property type="match status" value="1"/>
</dbReference>
<dbReference type="GO" id="GO:0006338">
    <property type="term" value="P:chromatin remodeling"/>
    <property type="evidence" value="ECO:0007669"/>
    <property type="project" value="TreeGrafter"/>
</dbReference>
<feature type="non-terminal residue" evidence="4">
    <location>
        <position position="88"/>
    </location>
</feature>
<evidence type="ECO:0000256" key="2">
    <source>
        <dbReference type="PROSITE-ProRule" id="PRU00035"/>
    </source>
</evidence>
<keyword evidence="1 2" id="KW-0103">Bromodomain</keyword>
<sequence>LNIPHYPMMIKTPMDLGTIERKLMASNPAKPETNPNVPRYFSAEEFVSDMQLVFSNCITFNGSGHVIAQAGKHVEAVFDKQIKQLPPQ</sequence>
<accession>A0A9P6ZHD3</accession>
<dbReference type="Proteomes" id="UP000714275">
    <property type="component" value="Unassembled WGS sequence"/>
</dbReference>
<dbReference type="SUPFAM" id="SSF47370">
    <property type="entry name" value="Bromodomain"/>
    <property type="match status" value="1"/>
</dbReference>
<comment type="caution">
    <text evidence="4">The sequence shown here is derived from an EMBL/GenBank/DDBJ whole genome shotgun (WGS) entry which is preliminary data.</text>
</comment>
<dbReference type="InterPro" id="IPR050935">
    <property type="entry name" value="Bromo_chromatin_reader"/>
</dbReference>
<dbReference type="AlphaFoldDB" id="A0A9P6ZHD3"/>
<dbReference type="PROSITE" id="PS50014">
    <property type="entry name" value="BROMODOMAIN_2"/>
    <property type="match status" value="1"/>
</dbReference>
<dbReference type="PANTHER" id="PTHR22880">
    <property type="entry name" value="FALZ-RELATED BROMODOMAIN-CONTAINING PROTEINS"/>
    <property type="match status" value="1"/>
</dbReference>
<gene>
    <name evidence="4" type="ORF">EV702DRAFT_924644</name>
</gene>
<dbReference type="EMBL" id="JABBWD010000112">
    <property type="protein sequence ID" value="KAG1765156.1"/>
    <property type="molecule type" value="Genomic_DNA"/>
</dbReference>
<proteinExistence type="predicted"/>
<dbReference type="InterPro" id="IPR036427">
    <property type="entry name" value="Bromodomain-like_sf"/>
</dbReference>
<feature type="domain" description="Bromo" evidence="3">
    <location>
        <begin position="1"/>
        <end position="68"/>
    </location>
</feature>
<keyword evidence="5" id="KW-1185">Reference proteome</keyword>
<dbReference type="Gene3D" id="1.20.920.10">
    <property type="entry name" value="Bromodomain-like"/>
    <property type="match status" value="1"/>
</dbReference>
<dbReference type="InterPro" id="IPR001487">
    <property type="entry name" value="Bromodomain"/>
</dbReference>
<name>A0A9P6ZHD3_9AGAM</name>
<dbReference type="GO" id="GO:0006355">
    <property type="term" value="P:regulation of DNA-templated transcription"/>
    <property type="evidence" value="ECO:0007669"/>
    <property type="project" value="TreeGrafter"/>
</dbReference>
<evidence type="ECO:0000256" key="1">
    <source>
        <dbReference type="ARBA" id="ARBA00023117"/>
    </source>
</evidence>
<reference evidence="4" key="1">
    <citation type="journal article" date="2020" name="New Phytol.">
        <title>Comparative genomics reveals dynamic genome evolution in host specialist ectomycorrhizal fungi.</title>
        <authorList>
            <person name="Lofgren L.A."/>
            <person name="Nguyen N.H."/>
            <person name="Vilgalys R."/>
            <person name="Ruytinx J."/>
            <person name="Liao H.L."/>
            <person name="Branco S."/>
            <person name="Kuo A."/>
            <person name="LaButti K."/>
            <person name="Lipzen A."/>
            <person name="Andreopoulos W."/>
            <person name="Pangilinan J."/>
            <person name="Riley R."/>
            <person name="Hundley H."/>
            <person name="Na H."/>
            <person name="Barry K."/>
            <person name="Grigoriev I.V."/>
            <person name="Stajich J.E."/>
            <person name="Kennedy P.G."/>
        </authorList>
    </citation>
    <scope>NUCLEOTIDE SEQUENCE</scope>
    <source>
        <strain evidence="4">DOB743</strain>
    </source>
</reference>
<evidence type="ECO:0000259" key="3">
    <source>
        <dbReference type="PROSITE" id="PS50014"/>
    </source>
</evidence>
<dbReference type="GO" id="GO:0000785">
    <property type="term" value="C:chromatin"/>
    <property type="evidence" value="ECO:0007669"/>
    <property type="project" value="TreeGrafter"/>
</dbReference>
<dbReference type="Pfam" id="PF00439">
    <property type="entry name" value="Bromodomain"/>
    <property type="match status" value="1"/>
</dbReference>
<dbReference type="OrthoDB" id="21449at2759"/>
<dbReference type="PRINTS" id="PR00503">
    <property type="entry name" value="BROMODOMAIN"/>
</dbReference>
<organism evidence="4 5">
    <name type="scientific">Suillus placidus</name>
    <dbReference type="NCBI Taxonomy" id="48579"/>
    <lineage>
        <taxon>Eukaryota</taxon>
        <taxon>Fungi</taxon>
        <taxon>Dikarya</taxon>
        <taxon>Basidiomycota</taxon>
        <taxon>Agaricomycotina</taxon>
        <taxon>Agaricomycetes</taxon>
        <taxon>Agaricomycetidae</taxon>
        <taxon>Boletales</taxon>
        <taxon>Suillineae</taxon>
        <taxon>Suillaceae</taxon>
        <taxon>Suillus</taxon>
    </lineage>
</organism>
<protein>
    <submittedName>
        <fullName evidence="4">Bromodomain-containing protein</fullName>
    </submittedName>
</protein>
<feature type="non-terminal residue" evidence="4">
    <location>
        <position position="1"/>
    </location>
</feature>
<evidence type="ECO:0000313" key="4">
    <source>
        <dbReference type="EMBL" id="KAG1765156.1"/>
    </source>
</evidence>
<dbReference type="GO" id="GO:0005634">
    <property type="term" value="C:nucleus"/>
    <property type="evidence" value="ECO:0007669"/>
    <property type="project" value="TreeGrafter"/>
</dbReference>
<evidence type="ECO:0000313" key="5">
    <source>
        <dbReference type="Proteomes" id="UP000714275"/>
    </source>
</evidence>
<dbReference type="SMART" id="SM00297">
    <property type="entry name" value="BROMO"/>
    <property type="match status" value="1"/>
</dbReference>